<dbReference type="Proteomes" id="UP001595645">
    <property type="component" value="Unassembled WGS sequence"/>
</dbReference>
<proteinExistence type="predicted"/>
<organism evidence="2 3">
    <name type="scientific">Amycolatopsis speibonae</name>
    <dbReference type="NCBI Taxonomy" id="1450224"/>
    <lineage>
        <taxon>Bacteria</taxon>
        <taxon>Bacillati</taxon>
        <taxon>Actinomycetota</taxon>
        <taxon>Actinomycetes</taxon>
        <taxon>Pseudonocardiales</taxon>
        <taxon>Pseudonocardiaceae</taxon>
        <taxon>Amycolatopsis</taxon>
    </lineage>
</organism>
<feature type="region of interest" description="Disordered" evidence="1">
    <location>
        <begin position="67"/>
        <end position="91"/>
    </location>
</feature>
<sequence length="91" mass="9860">MTSDSTRTKADKPRRQPVYRLPGVNGEGFAVPLAGSTLARAARLVRRLARDEVDGAELLAMLGLDSTEQASATRQDRIAATTERDSRPPQP</sequence>
<evidence type="ECO:0000313" key="2">
    <source>
        <dbReference type="EMBL" id="MFC3456144.1"/>
    </source>
</evidence>
<dbReference type="EMBL" id="JBHRWK010000143">
    <property type="protein sequence ID" value="MFC3456144.1"/>
    <property type="molecule type" value="Genomic_DNA"/>
</dbReference>
<gene>
    <name evidence="2" type="ORF">ACFOSH_42535</name>
</gene>
<evidence type="ECO:0000256" key="1">
    <source>
        <dbReference type="SAM" id="MobiDB-lite"/>
    </source>
</evidence>
<name>A0ABV7PAL9_9PSEU</name>
<comment type="caution">
    <text evidence="2">The sequence shown here is derived from an EMBL/GenBank/DDBJ whole genome shotgun (WGS) entry which is preliminary data.</text>
</comment>
<keyword evidence="3" id="KW-1185">Reference proteome</keyword>
<feature type="compositionally biased region" description="Basic and acidic residues" evidence="1">
    <location>
        <begin position="74"/>
        <end position="91"/>
    </location>
</feature>
<reference evidence="3" key="1">
    <citation type="journal article" date="2019" name="Int. J. Syst. Evol. Microbiol.">
        <title>The Global Catalogue of Microorganisms (GCM) 10K type strain sequencing project: providing services to taxonomists for standard genome sequencing and annotation.</title>
        <authorList>
            <consortium name="The Broad Institute Genomics Platform"/>
            <consortium name="The Broad Institute Genome Sequencing Center for Infectious Disease"/>
            <person name="Wu L."/>
            <person name="Ma J."/>
        </authorList>
    </citation>
    <scope>NUCLEOTIDE SEQUENCE [LARGE SCALE GENOMIC DNA]</scope>
    <source>
        <strain evidence="3">CGMCC 4.7676</strain>
    </source>
</reference>
<evidence type="ECO:0000313" key="3">
    <source>
        <dbReference type="Proteomes" id="UP001595645"/>
    </source>
</evidence>
<feature type="compositionally biased region" description="Basic and acidic residues" evidence="1">
    <location>
        <begin position="1"/>
        <end position="14"/>
    </location>
</feature>
<dbReference type="RefSeq" id="WP_378247240.1">
    <property type="nucleotide sequence ID" value="NZ_JBHRWK010000143.1"/>
</dbReference>
<feature type="region of interest" description="Disordered" evidence="1">
    <location>
        <begin position="1"/>
        <end position="21"/>
    </location>
</feature>
<accession>A0ABV7PAL9</accession>
<protein>
    <submittedName>
        <fullName evidence="2">Uncharacterized protein</fullName>
    </submittedName>
</protein>